<keyword evidence="2 4" id="KW-0560">Oxidoreductase</keyword>
<feature type="coiled-coil region" evidence="8">
    <location>
        <begin position="37"/>
        <end position="64"/>
    </location>
</feature>
<keyword evidence="9" id="KW-0472">Membrane</keyword>
<proteinExistence type="inferred from homology"/>
<evidence type="ECO:0000256" key="3">
    <source>
        <dbReference type="ARBA" id="ARBA00023027"/>
    </source>
</evidence>
<feature type="active site" evidence="5 6">
    <location>
        <position position="209"/>
    </location>
</feature>
<keyword evidence="9" id="KW-1133">Transmembrane helix</keyword>
<dbReference type="PANTHER" id="PTHR43570">
    <property type="entry name" value="ALDEHYDE DEHYDROGENASE"/>
    <property type="match status" value="1"/>
</dbReference>
<dbReference type="SUPFAM" id="SSF53720">
    <property type="entry name" value="ALDH-like"/>
    <property type="match status" value="1"/>
</dbReference>
<evidence type="ECO:0000259" key="10">
    <source>
        <dbReference type="Pfam" id="PF00171"/>
    </source>
</evidence>
<keyword evidence="3" id="KW-0520">NAD</keyword>
<comment type="similarity">
    <text evidence="1 4 7">Belongs to the aldehyde dehydrogenase family.</text>
</comment>
<evidence type="ECO:0000256" key="1">
    <source>
        <dbReference type="ARBA" id="ARBA00009986"/>
    </source>
</evidence>
<dbReference type="InterPro" id="IPR016163">
    <property type="entry name" value="Ald_DH_C"/>
</dbReference>
<dbReference type="Gene3D" id="3.40.309.10">
    <property type="entry name" value="Aldehyde Dehydrogenase, Chain A, domain 2"/>
    <property type="match status" value="1"/>
</dbReference>
<dbReference type="InterPro" id="IPR015590">
    <property type="entry name" value="Aldehyde_DH_dom"/>
</dbReference>
<sequence>MVYEDIITSARNAFNGGKTKPLSFRMTQLKKLLKLYEENTSEMLDALAKDLRKHKQESTILEVEYLINDLKNTIYNLEDWVKPTKPDKGLINIMDGVYIYKDPYGVVLVIGAWNYPIQLTLLPVAAAIAAGNCVIIKPSEVAPATAKFIADTIPRYLDNDCYHVVLGGVQETTELLKQRFDYIFFTGSTSVGKIVHAAANKYLTPVTLELGGKSPVYLDNTADIEIATRRILWGKCINAGQTCIAPDYLLCTKAVQEQFLNCANKVFKEWYGDAVKDSPDLCRIVTDRHFQRLSGFLQNNGKVAIGGEVDASQKFIQPTILVNVKPTDPVMQEEIFGPILPIINVDNAYDAIKFINEREKPLALYIFSNNKDDTNLILQNTSSGGACINETVMHLGVETLPFGGVGQSGMGAYHGEHSFNTFTHKKSCLIKDYNKIAETLASGRYPPYSDKKTNFVAALMRKRRSIPLTYLPHLIMFALGIGSVYAFRAIAKVVGAEE</sequence>
<dbReference type="CDD" id="cd07132">
    <property type="entry name" value="ALDH_F3AB"/>
    <property type="match status" value="1"/>
</dbReference>
<evidence type="ECO:0000256" key="7">
    <source>
        <dbReference type="RuleBase" id="RU003345"/>
    </source>
</evidence>
<dbReference type="EMBL" id="GIIL01001486">
    <property type="protein sequence ID" value="NOV45212.1"/>
    <property type="molecule type" value="Transcribed_RNA"/>
</dbReference>
<dbReference type="PANTHER" id="PTHR43570:SF16">
    <property type="entry name" value="ALDEHYDE DEHYDROGENASE TYPE III, ISOFORM Q"/>
    <property type="match status" value="1"/>
</dbReference>
<dbReference type="GO" id="GO:0004029">
    <property type="term" value="F:aldehyde dehydrogenase (NAD+) activity"/>
    <property type="evidence" value="ECO:0007669"/>
    <property type="project" value="TreeGrafter"/>
</dbReference>
<evidence type="ECO:0000313" key="11">
    <source>
        <dbReference type="EMBL" id="NOV45212.1"/>
    </source>
</evidence>
<dbReference type="GO" id="GO:0006081">
    <property type="term" value="P:aldehyde metabolic process"/>
    <property type="evidence" value="ECO:0007669"/>
    <property type="project" value="InterPro"/>
</dbReference>
<dbReference type="PIRSF" id="PIRSF036492">
    <property type="entry name" value="ALDH"/>
    <property type="match status" value="1"/>
</dbReference>
<feature type="transmembrane region" description="Helical" evidence="9">
    <location>
        <begin position="470"/>
        <end position="491"/>
    </location>
</feature>
<organism evidence="11">
    <name type="scientific">Xenopsylla cheopis</name>
    <name type="common">Oriental rat flea</name>
    <name type="synonym">Pulex cheopis</name>
    <dbReference type="NCBI Taxonomy" id="163159"/>
    <lineage>
        <taxon>Eukaryota</taxon>
        <taxon>Metazoa</taxon>
        <taxon>Ecdysozoa</taxon>
        <taxon>Arthropoda</taxon>
        <taxon>Hexapoda</taxon>
        <taxon>Insecta</taxon>
        <taxon>Pterygota</taxon>
        <taxon>Neoptera</taxon>
        <taxon>Endopterygota</taxon>
        <taxon>Siphonaptera</taxon>
        <taxon>Pulicidae</taxon>
        <taxon>Xenopsyllinae</taxon>
        <taxon>Xenopsylla</taxon>
    </lineage>
</organism>
<evidence type="ECO:0000256" key="5">
    <source>
        <dbReference type="PIRSR" id="PIRSR036492-1"/>
    </source>
</evidence>
<dbReference type="InterPro" id="IPR016162">
    <property type="entry name" value="Ald_DH_N"/>
</dbReference>
<dbReference type="Gene3D" id="3.40.605.10">
    <property type="entry name" value="Aldehyde Dehydrogenase, Chain A, domain 1"/>
    <property type="match status" value="1"/>
</dbReference>
<evidence type="ECO:0000256" key="9">
    <source>
        <dbReference type="SAM" id="Phobius"/>
    </source>
</evidence>
<feature type="domain" description="Aldehyde dehydrogenase" evidence="10">
    <location>
        <begin position="4"/>
        <end position="427"/>
    </location>
</feature>
<reference evidence="11" key="1">
    <citation type="submission" date="2020-03" db="EMBL/GenBank/DDBJ databases">
        <title>Transcriptomic Profiling of the Digestive Tract of the Rat Flea, Xenopsylla cheopis, Following Blood Feeding and Infection with Yersinia pestis.</title>
        <authorList>
            <person name="Bland D.M."/>
            <person name="Martens C.A."/>
            <person name="Virtaneva K."/>
            <person name="Kanakabandi K."/>
            <person name="Long D."/>
            <person name="Rosenke R."/>
            <person name="Saturday G.A."/>
            <person name="Hoyt F.H."/>
            <person name="Bruno D.P."/>
            <person name="Ribeiro J.M.C."/>
            <person name="Hinnebusch J."/>
        </authorList>
    </citation>
    <scope>NUCLEOTIDE SEQUENCE</scope>
</reference>
<protein>
    <recommendedName>
        <fullName evidence="4">Aldehyde dehydrogenase</fullName>
    </recommendedName>
</protein>
<evidence type="ECO:0000256" key="2">
    <source>
        <dbReference type="ARBA" id="ARBA00023002"/>
    </source>
</evidence>
<dbReference type="GO" id="GO:0005737">
    <property type="term" value="C:cytoplasm"/>
    <property type="evidence" value="ECO:0007669"/>
    <property type="project" value="TreeGrafter"/>
</dbReference>
<dbReference type="InterPro" id="IPR012394">
    <property type="entry name" value="Aldehyde_DH_NAD(P)"/>
</dbReference>
<dbReference type="FunFam" id="3.40.605.10:FF:000004">
    <property type="entry name" value="Aldehyde dehydrogenase"/>
    <property type="match status" value="1"/>
</dbReference>
<dbReference type="InterPro" id="IPR016161">
    <property type="entry name" value="Ald_DH/histidinol_DH"/>
</dbReference>
<keyword evidence="9" id="KW-0812">Transmembrane</keyword>
<dbReference type="InterPro" id="IPR029510">
    <property type="entry name" value="Ald_DH_CS_GLU"/>
</dbReference>
<dbReference type="FunFam" id="3.40.309.10:FF:000003">
    <property type="entry name" value="Aldehyde dehydrogenase"/>
    <property type="match status" value="1"/>
</dbReference>
<keyword evidence="8" id="KW-0175">Coiled coil</keyword>
<dbReference type="Pfam" id="PF00171">
    <property type="entry name" value="Aldedh"/>
    <property type="match status" value="1"/>
</dbReference>
<name>A0A6M2DG71_XENCH</name>
<accession>A0A6M2DG71</accession>
<evidence type="ECO:0000256" key="6">
    <source>
        <dbReference type="PROSITE-ProRule" id="PRU10007"/>
    </source>
</evidence>
<evidence type="ECO:0000256" key="8">
    <source>
        <dbReference type="SAM" id="Coils"/>
    </source>
</evidence>
<feature type="active site" evidence="5">
    <location>
        <position position="243"/>
    </location>
</feature>
<dbReference type="PROSITE" id="PS00687">
    <property type="entry name" value="ALDEHYDE_DEHYDR_GLU"/>
    <property type="match status" value="1"/>
</dbReference>
<evidence type="ECO:0000256" key="4">
    <source>
        <dbReference type="PIRNR" id="PIRNR036492"/>
    </source>
</evidence>
<dbReference type="AlphaFoldDB" id="A0A6M2DG71"/>